<name>A0A7W3FQ20_9GAMM</name>
<sequence>MNHLKTLVTSAALAFAFAIPAANAQNAPGQDRGVADCALQFVQCLTGGGSAVTCGIAFAQCLASGGAAAGAADRRED</sequence>
<dbReference type="EMBL" id="JACGXS010000010">
    <property type="protein sequence ID" value="MBA8683326.1"/>
    <property type="molecule type" value="Genomic_DNA"/>
</dbReference>
<dbReference type="AlphaFoldDB" id="A0A7W3FQ20"/>
<protein>
    <submittedName>
        <fullName evidence="2">Uncharacterized protein</fullName>
    </submittedName>
</protein>
<evidence type="ECO:0000313" key="3">
    <source>
        <dbReference type="Proteomes" id="UP000547058"/>
    </source>
</evidence>
<keyword evidence="3" id="KW-1185">Reference proteome</keyword>
<feature type="chain" id="PRO_5030508512" evidence="1">
    <location>
        <begin position="25"/>
        <end position="77"/>
    </location>
</feature>
<feature type="signal peptide" evidence="1">
    <location>
        <begin position="1"/>
        <end position="24"/>
    </location>
</feature>
<evidence type="ECO:0000256" key="1">
    <source>
        <dbReference type="SAM" id="SignalP"/>
    </source>
</evidence>
<gene>
    <name evidence="2" type="ORF">H4O11_16120</name>
</gene>
<reference evidence="2 3" key="1">
    <citation type="submission" date="2020-08" db="EMBL/GenBank/DDBJ databases">
        <title>Stenotrophomonas tumulicola JCM 30961.</title>
        <authorList>
            <person name="Deng Y."/>
        </authorList>
    </citation>
    <scope>NUCLEOTIDE SEQUENCE [LARGE SCALE GENOMIC DNA]</scope>
    <source>
        <strain evidence="2 3">JCM 30961</strain>
    </source>
</reference>
<accession>A0A7W3FQ20</accession>
<comment type="caution">
    <text evidence="2">The sequence shown here is derived from an EMBL/GenBank/DDBJ whole genome shotgun (WGS) entry which is preliminary data.</text>
</comment>
<proteinExistence type="predicted"/>
<organism evidence="2 3">
    <name type="scientific">Stenotrophomonas tumulicola</name>
    <dbReference type="NCBI Taxonomy" id="1685415"/>
    <lineage>
        <taxon>Bacteria</taxon>
        <taxon>Pseudomonadati</taxon>
        <taxon>Pseudomonadota</taxon>
        <taxon>Gammaproteobacteria</taxon>
        <taxon>Lysobacterales</taxon>
        <taxon>Lysobacteraceae</taxon>
        <taxon>Stenotrophomonas</taxon>
    </lineage>
</organism>
<dbReference type="Proteomes" id="UP000547058">
    <property type="component" value="Unassembled WGS sequence"/>
</dbReference>
<keyword evidence="1" id="KW-0732">Signal</keyword>
<dbReference type="RefSeq" id="WP_182340681.1">
    <property type="nucleotide sequence ID" value="NZ_JACGXS010000010.1"/>
</dbReference>
<evidence type="ECO:0000313" key="2">
    <source>
        <dbReference type="EMBL" id="MBA8683326.1"/>
    </source>
</evidence>